<dbReference type="Pfam" id="PF08762">
    <property type="entry name" value="CRPV_capsid"/>
    <property type="match status" value="1"/>
</dbReference>
<evidence type="ECO:0000259" key="4">
    <source>
        <dbReference type="Pfam" id="PF00073"/>
    </source>
</evidence>
<sequence length="840" mass="92801">MWQPHKNLDMSNFLIGWVTIKEVNKSPANFQQPQITNTQQQILSFSSEGGTAQTNVLLGKVDIPSPFLEMGMDGRDHSITSFLSRPINLVTNKWTSADTIGAPLYSLTLPSGALKNAMYTRKLDYLLGLRCDFHIRVQVNAQPFHAGRLMLSWVPFLSESAKGLQNRNIFYTAKNENNLTPLSGCPRTEIDLSSTTEASITVPYISPFSFYHLPEGKGNFGRFQLVVYSPLVDLVASGEVDYTVWINMSNIKAEFPTGLPMSVAQIGNESASIQSSGVIESTANKISSAVRLFRDVPLVSNYTVPVAWASDRVADIAKIFGWSKPLSTSNIQLVQQNTSRYMSNYDGIDMSANMGFSASNEIEQTAGFYKTNVDEMSIAHIVRTPNYYAKFDWAKKNTPGTELYSCFITPAQFSQKINDLTIAPTQFSYVARSFLLWRGGLNFTFKFVKTKFHSGRIRILFVPGLFDGTKKVSDINIDANYSTVVDLRSDTDVTFNVPFVSTVPWLQVNDIAKSGPNIATTTGRLFVVVLNELVSTSTVSDTVQVLVEVAGAEDVEFAIPVRPLLIPSDGTVVPASTVSRKARDILFSRAQVGTEEGDCCPQEVLQQQGTVAPVEVANHQTSTDFVISANTVGEKITSVRQLIKRFNRTFQIDTKDPLLIINPMKYLIPVSKDNLSTQKTYWEGNSTPLDYFSYLFAFHRGSSRYKIATKPFVGNAWSYLIPGHFMGTTANQGCATVTTPPTDIERLRGSSKICVQGLDGFAELQIPYYSLYPFSVIGNSTGSGLDSAQNSYRGYNSLAFYHEQADSVRLDIYRAAGDDFSFGFLLGAPFVITSDPPASY</sequence>
<dbReference type="EMBL" id="MZ956596">
    <property type="protein sequence ID" value="UGV21562.1"/>
    <property type="molecule type" value="Genomic_RNA"/>
</dbReference>
<keyword evidence="3" id="KW-0946">Virion</keyword>
<dbReference type="Pfam" id="PF00073">
    <property type="entry name" value="Rhv"/>
    <property type="match status" value="2"/>
</dbReference>
<dbReference type="CDD" id="cd00205">
    <property type="entry name" value="rhv_like"/>
    <property type="match status" value="2"/>
</dbReference>
<dbReference type="GO" id="GO:0005198">
    <property type="term" value="F:structural molecule activity"/>
    <property type="evidence" value="ECO:0007669"/>
    <property type="project" value="InterPro"/>
</dbReference>
<comment type="subcellular location">
    <subcellularLocation>
        <location evidence="1">Virion</location>
    </subcellularLocation>
</comment>
<evidence type="ECO:0000259" key="5">
    <source>
        <dbReference type="Pfam" id="PF08762"/>
    </source>
</evidence>
<dbReference type="SUPFAM" id="SSF88633">
    <property type="entry name" value="Positive stranded ssRNA viruses"/>
    <property type="match status" value="3"/>
</dbReference>
<proteinExistence type="predicted"/>
<evidence type="ECO:0000313" key="6">
    <source>
        <dbReference type="EMBL" id="UGV21562.1"/>
    </source>
</evidence>
<protein>
    <recommendedName>
        <fullName evidence="7">Structural polyprotein</fullName>
    </recommendedName>
</protein>
<dbReference type="Gene3D" id="2.60.120.20">
    <property type="match status" value="3"/>
</dbReference>
<dbReference type="GO" id="GO:0019028">
    <property type="term" value="C:viral capsid"/>
    <property type="evidence" value="ECO:0007669"/>
    <property type="project" value="UniProtKB-KW"/>
</dbReference>
<accession>A0A8K1ZLQ5</accession>
<evidence type="ECO:0000256" key="1">
    <source>
        <dbReference type="ARBA" id="ARBA00004328"/>
    </source>
</evidence>
<dbReference type="InterPro" id="IPR001676">
    <property type="entry name" value="Picornavirus_capsid"/>
</dbReference>
<evidence type="ECO:0008006" key="7">
    <source>
        <dbReference type="Google" id="ProtNLM"/>
    </source>
</evidence>
<reference evidence="6" key="1">
    <citation type="submission" date="2021-08" db="EMBL/GenBank/DDBJ databases">
        <title>Mining and genetic analysis of wild giant panda gut virome.</title>
        <authorList>
            <person name="Lu X."/>
            <person name="Yang X.S."/>
            <person name="Zhang W."/>
        </authorList>
    </citation>
    <scope>NUCLEOTIDE SEQUENCE</scope>
    <source>
        <strain evidence="6">PPLV4</strain>
    </source>
</reference>
<dbReference type="InterPro" id="IPR033703">
    <property type="entry name" value="Rhv-like"/>
</dbReference>
<dbReference type="InterPro" id="IPR014872">
    <property type="entry name" value="Dicistrovirus_capsid-polyPr_C"/>
</dbReference>
<feature type="domain" description="Picornavirus capsid" evidence="4">
    <location>
        <begin position="88"/>
        <end position="217"/>
    </location>
</feature>
<name>A0A8K1ZLQ5_9VIRU</name>
<evidence type="ECO:0000256" key="3">
    <source>
        <dbReference type="ARBA" id="ARBA00022844"/>
    </source>
</evidence>
<evidence type="ECO:0000256" key="2">
    <source>
        <dbReference type="ARBA" id="ARBA00022561"/>
    </source>
</evidence>
<dbReference type="InterPro" id="IPR029053">
    <property type="entry name" value="Viral_coat"/>
</dbReference>
<feature type="domain" description="Dicistrovirus capsid-polyprotein C-terminal" evidence="5">
    <location>
        <begin position="627"/>
        <end position="832"/>
    </location>
</feature>
<feature type="domain" description="Picornavirus capsid" evidence="4">
    <location>
        <begin position="414"/>
        <end position="508"/>
    </location>
</feature>
<organism evidence="6">
    <name type="scientific">Giant panda Dicistroviridae</name>
    <dbReference type="NCBI Taxonomy" id="2903096"/>
    <lineage>
        <taxon>Viruses</taxon>
        <taxon>Riboviria</taxon>
        <taxon>Orthornavirae</taxon>
        <taxon>Pisuviricota</taxon>
        <taxon>Pisoniviricetes</taxon>
        <taxon>Picornavirales</taxon>
        <taxon>Dicistroviridae</taxon>
    </lineage>
</organism>
<keyword evidence="2" id="KW-0167">Capsid protein</keyword>